<gene>
    <name evidence="3" type="ORF">OSJNAb0008A05.5</name>
    <name evidence="2" type="ORF">OSJNBb0008A05.18</name>
</gene>
<proteinExistence type="predicted"/>
<evidence type="ECO:0000313" key="4">
    <source>
        <dbReference type="Proteomes" id="UP000000763"/>
    </source>
</evidence>
<dbReference type="EMBL" id="AC131374">
    <property type="protein sequence ID" value="AAN04152.1"/>
    <property type="molecule type" value="Genomic_DNA"/>
</dbReference>
<protein>
    <submittedName>
        <fullName evidence="2">Uncharacterized protein</fullName>
    </submittedName>
</protein>
<reference evidence="2" key="4">
    <citation type="submission" date="2005-04" db="EMBL/GenBank/DDBJ databases">
        <title>Oryza sativa chromosome 10 BAC OSJNBb0008A05 genomic sequence.</title>
        <authorList>
            <person name="Buell C.R."/>
            <person name="Yuan Q."/>
            <person name="Ouyang S."/>
            <person name="Liu J."/>
            <person name="Moffat K.S."/>
            <person name="Hill J.N."/>
            <person name="Gansberger K."/>
            <person name="Brenner M."/>
            <person name="Burgess S."/>
            <person name="Hance M."/>
            <person name="Shvartsbeyn M."/>
            <person name="Tsitrin T."/>
            <person name="Riggs F."/>
            <person name="Hsiao J."/>
            <person name="Zismann V."/>
            <person name="Blunt S."/>
            <person name="Pai G."/>
            <person name="VanAken S.E."/>
            <person name="Utterback T.R."/>
            <person name="Feldblyum T.V."/>
            <person name="Kalb E."/>
            <person name="Quackenbush J."/>
            <person name="Salzberg S.L."/>
            <person name="White O."/>
            <person name="Fraser C.M."/>
        </authorList>
    </citation>
    <scope>NUCLEOTIDE SEQUENCE</scope>
</reference>
<accession>A0A5S6RCN8</accession>
<evidence type="ECO:0000256" key="1">
    <source>
        <dbReference type="SAM" id="MobiDB-lite"/>
    </source>
</evidence>
<organism evidence="2 4">
    <name type="scientific">Oryza sativa subsp. japonica</name>
    <name type="common">Rice</name>
    <dbReference type="NCBI Taxonomy" id="39947"/>
    <lineage>
        <taxon>Eukaryota</taxon>
        <taxon>Viridiplantae</taxon>
        <taxon>Streptophyta</taxon>
        <taxon>Embryophyta</taxon>
        <taxon>Tracheophyta</taxon>
        <taxon>Spermatophyta</taxon>
        <taxon>Magnoliopsida</taxon>
        <taxon>Liliopsida</taxon>
        <taxon>Poales</taxon>
        <taxon>Poaceae</taxon>
        <taxon>BOP clade</taxon>
        <taxon>Oryzoideae</taxon>
        <taxon>Oryzeae</taxon>
        <taxon>Oryzinae</taxon>
        <taxon>Oryza</taxon>
        <taxon>Oryza sativa</taxon>
    </lineage>
</organism>
<feature type="region of interest" description="Disordered" evidence="1">
    <location>
        <begin position="76"/>
        <end position="97"/>
    </location>
</feature>
<feature type="region of interest" description="Disordered" evidence="1">
    <location>
        <begin position="138"/>
        <end position="158"/>
    </location>
</feature>
<reference evidence="3" key="2">
    <citation type="submission" date="2002-09" db="EMBL/GenBank/DDBJ databases">
        <title>Rice Genomic Sequence.</title>
        <authorList>
            <person name="Wing R.A."/>
            <person name="Yu Y."/>
            <person name="Soderlund C."/>
            <person name="Kim H.-R."/>
            <person name="Rambo T."/>
            <person name="Saski C."/>
            <person name="Currie J."/>
            <person name="Collura K."/>
        </authorList>
    </citation>
    <scope>NUCLEOTIDE SEQUENCE</scope>
</reference>
<evidence type="ECO:0000313" key="3">
    <source>
        <dbReference type="EMBL" id="AAN04152.1"/>
    </source>
</evidence>
<name>A0A5S6RCN8_ORYSJ</name>
<sequence length="181" mass="19203">MGPLVNPSFSLSFSAHLPPASPGCGAATRRGSCTRLRTRTTRSTSYTRRACRVPPLGAWRARPGRVVARHLPRGAALRDIPGPHPARGDDERMSPASNHNLAQSVNWCCLRCASSGAMRTTWPSATSRGRCCATCTRSPTACTSSSTASTRRSSSPTALGRAFREDLTLLKGANLVLGVTP</sequence>
<reference evidence="4" key="5">
    <citation type="journal article" date="2008" name="Nucleic Acids Res.">
        <title>The rice annotation project database (RAP-DB): 2008 update.</title>
        <authorList>
            <consortium name="The rice annotation project (RAP)"/>
        </authorList>
    </citation>
    <scope>GENOME REANNOTATION</scope>
    <source>
        <strain evidence="4">cv. Nipponbare</strain>
    </source>
</reference>
<evidence type="ECO:0000313" key="2">
    <source>
        <dbReference type="EMBL" id="AAL31089.1"/>
    </source>
</evidence>
<dbReference type="EMBL" id="AC091749">
    <property type="protein sequence ID" value="AAL31089.1"/>
    <property type="molecule type" value="Genomic_DNA"/>
</dbReference>
<dbReference type="AlphaFoldDB" id="A0A5S6RCN8"/>
<reference evidence="2" key="1">
    <citation type="submission" date="2001-11" db="EMBL/GenBank/DDBJ databases">
        <authorList>
            <person name="Buell R."/>
        </authorList>
    </citation>
    <scope>NUCLEOTIDE SEQUENCE</scope>
</reference>
<reference evidence="4" key="3">
    <citation type="journal article" date="2005" name="Nature">
        <title>The map-based sequence of the rice genome.</title>
        <authorList>
            <consortium name="International rice genome sequencing project (IRGSP)"/>
            <person name="Matsumoto T."/>
            <person name="Wu J."/>
            <person name="Kanamori H."/>
            <person name="Katayose Y."/>
            <person name="Fujisawa M."/>
            <person name="Namiki N."/>
            <person name="Mizuno H."/>
            <person name="Yamamoto K."/>
            <person name="Antonio B.A."/>
            <person name="Baba T."/>
            <person name="Sakata K."/>
            <person name="Nagamura Y."/>
            <person name="Aoki H."/>
            <person name="Arikawa K."/>
            <person name="Arita K."/>
            <person name="Bito T."/>
            <person name="Chiden Y."/>
            <person name="Fujitsuka N."/>
            <person name="Fukunaka R."/>
            <person name="Hamada M."/>
            <person name="Harada C."/>
            <person name="Hayashi A."/>
            <person name="Hijishita S."/>
            <person name="Honda M."/>
            <person name="Hosokawa S."/>
            <person name="Ichikawa Y."/>
            <person name="Idonuma A."/>
            <person name="Iijima M."/>
            <person name="Ikeda M."/>
            <person name="Ikeno M."/>
            <person name="Ito K."/>
            <person name="Ito S."/>
            <person name="Ito T."/>
            <person name="Ito Y."/>
            <person name="Ito Y."/>
            <person name="Iwabuchi A."/>
            <person name="Kamiya K."/>
            <person name="Karasawa W."/>
            <person name="Kurita K."/>
            <person name="Katagiri S."/>
            <person name="Kikuta A."/>
            <person name="Kobayashi H."/>
            <person name="Kobayashi N."/>
            <person name="Machita K."/>
            <person name="Maehara T."/>
            <person name="Masukawa M."/>
            <person name="Mizubayashi T."/>
            <person name="Mukai Y."/>
            <person name="Nagasaki H."/>
            <person name="Nagata Y."/>
            <person name="Naito S."/>
            <person name="Nakashima M."/>
            <person name="Nakama Y."/>
            <person name="Nakamichi Y."/>
            <person name="Nakamura M."/>
            <person name="Meguro A."/>
            <person name="Negishi M."/>
            <person name="Ohta I."/>
            <person name="Ohta T."/>
            <person name="Okamoto M."/>
            <person name="Ono N."/>
            <person name="Saji S."/>
            <person name="Sakaguchi M."/>
            <person name="Sakai K."/>
            <person name="Shibata M."/>
            <person name="Shimokawa T."/>
            <person name="Song J."/>
            <person name="Takazaki Y."/>
            <person name="Terasawa K."/>
            <person name="Tsugane M."/>
            <person name="Tsuji K."/>
            <person name="Ueda S."/>
            <person name="Waki K."/>
            <person name="Yamagata H."/>
            <person name="Yamamoto M."/>
            <person name="Yamamoto S."/>
            <person name="Yamane H."/>
            <person name="Yoshiki S."/>
            <person name="Yoshihara R."/>
            <person name="Yukawa K."/>
            <person name="Zhong H."/>
            <person name="Yano M."/>
            <person name="Yuan Q."/>
            <person name="Ouyang S."/>
            <person name="Liu J."/>
            <person name="Jones K.M."/>
            <person name="Gansberger K."/>
            <person name="Moffat K."/>
            <person name="Hill J."/>
            <person name="Bera J."/>
            <person name="Fadrosh D."/>
            <person name="Jin S."/>
            <person name="Johri S."/>
            <person name="Kim M."/>
            <person name="Overton L."/>
            <person name="Reardon M."/>
            <person name="Tsitrin T."/>
            <person name="Vuong H."/>
            <person name="Weaver B."/>
            <person name="Ciecko A."/>
            <person name="Tallon L."/>
            <person name="Jackson J."/>
            <person name="Pai G."/>
            <person name="Aken S.V."/>
            <person name="Utterback T."/>
            <person name="Reidmuller S."/>
            <person name="Feldblyum T."/>
            <person name="Hsiao J."/>
            <person name="Zismann V."/>
            <person name="Iobst S."/>
            <person name="de Vazeille A.R."/>
            <person name="Buell C.R."/>
            <person name="Ying K."/>
            <person name="Li Y."/>
            <person name="Lu T."/>
            <person name="Huang Y."/>
            <person name="Zhao Q."/>
            <person name="Feng Q."/>
            <person name="Zhang L."/>
            <person name="Zhu J."/>
            <person name="Weng Q."/>
            <person name="Mu J."/>
            <person name="Lu Y."/>
            <person name="Fan D."/>
            <person name="Liu Y."/>
            <person name="Guan J."/>
            <person name="Zhang Y."/>
            <person name="Yu S."/>
            <person name="Liu X."/>
            <person name="Zhang Y."/>
            <person name="Hong G."/>
            <person name="Han B."/>
            <person name="Choisne N."/>
            <person name="Demange N."/>
            <person name="Orjeda G."/>
            <person name="Samain S."/>
            <person name="Cattolico L."/>
            <person name="Pelletier E."/>
            <person name="Couloux A."/>
            <person name="Segurens B."/>
            <person name="Wincker P."/>
            <person name="D'Hont A."/>
            <person name="Scarpelli C."/>
            <person name="Weissenbach J."/>
            <person name="Salanoubat M."/>
            <person name="Quetier F."/>
            <person name="Yu Y."/>
            <person name="Kim H.R."/>
            <person name="Rambo T."/>
            <person name="Currie J."/>
            <person name="Collura K."/>
            <person name="Luo M."/>
            <person name="Yang T."/>
            <person name="Ammiraju J.S.S."/>
            <person name="Engler F."/>
            <person name="Soderlund C."/>
            <person name="Wing R.A."/>
            <person name="Palmer L.E."/>
            <person name="de la Bastide M."/>
            <person name="Spiegel L."/>
            <person name="Nascimento L."/>
            <person name="Zutavern T."/>
            <person name="O'Shaughnessy A."/>
            <person name="Dike S."/>
            <person name="Dedhia N."/>
            <person name="Preston R."/>
            <person name="Balija V."/>
            <person name="McCombie W.R."/>
            <person name="Chow T."/>
            <person name="Chen H."/>
            <person name="Chung M."/>
            <person name="Chen C."/>
            <person name="Shaw J."/>
            <person name="Wu H."/>
            <person name="Hsiao K."/>
            <person name="Chao Y."/>
            <person name="Chu M."/>
            <person name="Cheng C."/>
            <person name="Hour A."/>
            <person name="Lee P."/>
            <person name="Lin S."/>
            <person name="Lin Y."/>
            <person name="Liou J."/>
            <person name="Liu S."/>
            <person name="Hsing Y."/>
            <person name="Raghuvanshi S."/>
            <person name="Mohanty A."/>
            <person name="Bharti A.K."/>
            <person name="Gaur A."/>
            <person name="Gupta V."/>
            <person name="Kumar D."/>
            <person name="Ravi V."/>
            <person name="Vij S."/>
            <person name="Kapur A."/>
            <person name="Khurana P."/>
            <person name="Khurana P."/>
            <person name="Khurana J.P."/>
            <person name="Tyagi A.K."/>
            <person name="Gaikwad K."/>
            <person name="Singh A."/>
            <person name="Dalal V."/>
            <person name="Srivastava S."/>
            <person name="Dixit A."/>
            <person name="Pal A.K."/>
            <person name="Ghazi I.A."/>
            <person name="Yadav M."/>
            <person name="Pandit A."/>
            <person name="Bhargava A."/>
            <person name="Sureshbabu K."/>
            <person name="Batra K."/>
            <person name="Sharma T.R."/>
            <person name="Mohapatra T."/>
            <person name="Singh N.K."/>
            <person name="Messing J."/>
            <person name="Nelson A.B."/>
            <person name="Fuks G."/>
            <person name="Kavchok S."/>
            <person name="Keizer G."/>
            <person name="Linton E."/>
            <person name="Llaca V."/>
            <person name="Song R."/>
            <person name="Tanyolac B."/>
            <person name="Young S."/>
            <person name="Ho-Il K."/>
            <person name="Hahn J.H."/>
            <person name="Sangsakoo G."/>
            <person name="Vanavichit A."/>
            <person name="de Mattos Luiz.A.T."/>
            <person name="Zimmer P.D."/>
            <person name="Malone G."/>
            <person name="Dellagostin O."/>
            <person name="de Oliveira A.C."/>
            <person name="Bevan M."/>
            <person name="Bancroft I."/>
            <person name="Minx P."/>
            <person name="Cordum H."/>
            <person name="Wilson R."/>
            <person name="Cheng Z."/>
            <person name="Jin W."/>
            <person name="Jiang J."/>
            <person name="Leong S.A."/>
            <person name="Iwama H."/>
            <person name="Gojobori T."/>
            <person name="Itoh T."/>
            <person name="Niimura Y."/>
            <person name="Fujii Y."/>
            <person name="Habara T."/>
            <person name="Sakai H."/>
            <person name="Sato Y."/>
            <person name="Wilson G."/>
            <person name="Kumar K."/>
            <person name="McCouch S."/>
            <person name="Juretic N."/>
            <person name="Hoen D."/>
            <person name="Wright S."/>
            <person name="Bruskiewich R."/>
            <person name="Bureau T."/>
            <person name="Miyao A."/>
            <person name="Hirochika H."/>
            <person name="Nishikawa T."/>
            <person name="Kadowaki K."/>
            <person name="Sugiura M."/>
            <person name="Burr B."/>
            <person name="Sasaki T."/>
        </authorList>
    </citation>
    <scope>NUCLEOTIDE SEQUENCE [LARGE SCALE GENOMIC DNA]</scope>
    <source>
        <strain evidence="4">cv. Nipponbare</strain>
    </source>
</reference>
<dbReference type="Proteomes" id="UP000000763">
    <property type="component" value="Chromosome 10"/>
</dbReference>